<dbReference type="InterPro" id="IPR025476">
    <property type="entry name" value="Helitron_helicase-like"/>
</dbReference>
<dbReference type="PANTHER" id="PTHR10492:SF57">
    <property type="entry name" value="ATP-DEPENDENT DNA HELICASE"/>
    <property type="match status" value="1"/>
</dbReference>
<evidence type="ECO:0000259" key="2">
    <source>
        <dbReference type="Pfam" id="PF14214"/>
    </source>
</evidence>
<reference evidence="3 4" key="1">
    <citation type="submission" date="2017-11" db="EMBL/GenBank/DDBJ databases">
        <title>De novo assembly and phasing of dikaryotic genomes from two isolates of Puccinia coronata f. sp. avenae, the causal agent of oat crown rust.</title>
        <authorList>
            <person name="Miller M.E."/>
            <person name="Zhang Y."/>
            <person name="Omidvar V."/>
            <person name="Sperschneider J."/>
            <person name="Schwessinger B."/>
            <person name="Raley C."/>
            <person name="Palmer J.M."/>
            <person name="Garnica D."/>
            <person name="Upadhyaya N."/>
            <person name="Rathjen J."/>
            <person name="Taylor J.M."/>
            <person name="Park R.F."/>
            <person name="Dodds P.N."/>
            <person name="Hirsch C.D."/>
            <person name="Kianian S.F."/>
            <person name="Figueroa M."/>
        </authorList>
    </citation>
    <scope>NUCLEOTIDE SEQUENCE [LARGE SCALE GENOMIC DNA]</scope>
    <source>
        <strain evidence="3">12NC29</strain>
    </source>
</reference>
<gene>
    <name evidence="3" type="ORF">PCANC_24347</name>
</gene>
<name>A0A2N5U310_9BASI</name>
<feature type="region of interest" description="Disordered" evidence="1">
    <location>
        <begin position="469"/>
        <end position="490"/>
    </location>
</feature>
<keyword evidence="4" id="KW-1185">Reference proteome</keyword>
<proteinExistence type="predicted"/>
<feature type="domain" description="Helitron helicase-like" evidence="2">
    <location>
        <begin position="71"/>
        <end position="248"/>
    </location>
</feature>
<evidence type="ECO:0000313" key="4">
    <source>
        <dbReference type="Proteomes" id="UP000235388"/>
    </source>
</evidence>
<dbReference type="Proteomes" id="UP000235388">
    <property type="component" value="Unassembled WGS sequence"/>
</dbReference>
<dbReference type="EMBL" id="PGCJ01000330">
    <property type="protein sequence ID" value="PLW32136.1"/>
    <property type="molecule type" value="Genomic_DNA"/>
</dbReference>
<protein>
    <recommendedName>
        <fullName evidence="2">Helitron helicase-like domain-containing protein</fullName>
    </recommendedName>
</protein>
<dbReference type="OrthoDB" id="3366231at2759"/>
<evidence type="ECO:0000256" key="1">
    <source>
        <dbReference type="SAM" id="MobiDB-lite"/>
    </source>
</evidence>
<sequence>MVIAGNEGHAAGPRDIVLHRMDGKVVHITDQFSGYLALRYPMMLFPFADPNWMPGVPSTSGRRQNITQAEWYAGMLFERDNRFSPWHHAGPLFQEFTIDPFMCMNQPRLEYFRNHQTEIKAQLYQNVKKSIGDNTDASGTRIILPSSYIGSPRSMIQLYQDSMAIVGCFGRPSLFITMTASPAWREIKENLYRGQVSSDRPNLGVRDFNQKLKSLMSDLLEHDLLGKVAAHVLTVEFQKRGLPHAHIMSTMEPGSVLSTPEKIDAIVTAEVPDPVAEPVLHARVSNHMMHSLCNASTGCWEDGKCSKNFPKPYQDNTVLGDDSYPLYRRRPGGHTVTKSGRQLDNAWVIPYNKTLLLKYNCHINVEVPYGITATKYLFKYITKGGDRSEMKLTENDEIRKYINGRYLGPCEENRENSWTIYTVEYTAGALLTGRNRDLHGAMSNPGGRRVFWVIRGCPTPPTCKYPHRDNHEQPLGNSHQPVSVNVTGRW</sequence>
<dbReference type="STRING" id="200324.A0A2N5U310"/>
<evidence type="ECO:0000313" key="3">
    <source>
        <dbReference type="EMBL" id="PLW32136.1"/>
    </source>
</evidence>
<feature type="compositionally biased region" description="Polar residues" evidence="1">
    <location>
        <begin position="475"/>
        <end position="490"/>
    </location>
</feature>
<organism evidence="3 4">
    <name type="scientific">Puccinia coronata f. sp. avenae</name>
    <dbReference type="NCBI Taxonomy" id="200324"/>
    <lineage>
        <taxon>Eukaryota</taxon>
        <taxon>Fungi</taxon>
        <taxon>Dikarya</taxon>
        <taxon>Basidiomycota</taxon>
        <taxon>Pucciniomycotina</taxon>
        <taxon>Pucciniomycetes</taxon>
        <taxon>Pucciniales</taxon>
        <taxon>Pucciniaceae</taxon>
        <taxon>Puccinia</taxon>
    </lineage>
</organism>
<dbReference type="AlphaFoldDB" id="A0A2N5U310"/>
<comment type="caution">
    <text evidence="3">The sequence shown here is derived from an EMBL/GenBank/DDBJ whole genome shotgun (WGS) entry which is preliminary data.</text>
</comment>
<dbReference type="PANTHER" id="PTHR10492">
    <property type="match status" value="1"/>
</dbReference>
<dbReference type="Pfam" id="PF14214">
    <property type="entry name" value="Helitron_like_N"/>
    <property type="match status" value="1"/>
</dbReference>
<accession>A0A2N5U310</accession>